<dbReference type="Proteomes" id="UP000823201">
    <property type="component" value="Unassembled WGS sequence"/>
</dbReference>
<keyword evidence="3" id="KW-1185">Reference proteome</keyword>
<keyword evidence="1" id="KW-1133">Transmembrane helix</keyword>
<feature type="transmembrane region" description="Helical" evidence="1">
    <location>
        <begin position="15"/>
        <end position="36"/>
    </location>
</feature>
<comment type="caution">
    <text evidence="2">The sequence shown here is derived from an EMBL/GenBank/DDBJ whole genome shotgun (WGS) entry which is preliminary data.</text>
</comment>
<dbReference type="RefSeq" id="WP_205006463.1">
    <property type="nucleotide sequence ID" value="NZ_CBCRXA010000007.1"/>
</dbReference>
<proteinExistence type="predicted"/>
<organism evidence="2 3">
    <name type="scientific">Sporolactobacillus spathodeae</name>
    <dbReference type="NCBI Taxonomy" id="1465502"/>
    <lineage>
        <taxon>Bacteria</taxon>
        <taxon>Bacillati</taxon>
        <taxon>Bacillota</taxon>
        <taxon>Bacilli</taxon>
        <taxon>Bacillales</taxon>
        <taxon>Sporolactobacillaceae</taxon>
        <taxon>Sporolactobacillus</taxon>
    </lineage>
</organism>
<sequence>MNIYLHELRSLRKSVLIWTLVLIGLAALYLSIYPSIVHDADGYRKLLATYPPAVRAALGINLNTILSINGYYGMIFSFVTLCGTIQAMNLGLSVLSRESRERTADFLLVKPVARRSIVSAKWLAGLTALLVTDLVYYGVLLLLVDWVKKSNYDGEIFLLINLTLLFLQMIFFALGLLISVFFNKLKSVLPLSLGTVIGWYMIGALLASGKESDTVRYFSPFNFFPPSEIIQHAGYQGHYLTLTLCFVVLALAISYLVYSKKDIHSVS</sequence>
<feature type="transmembrane region" description="Helical" evidence="1">
    <location>
        <begin position="122"/>
        <end position="144"/>
    </location>
</feature>
<feature type="transmembrane region" description="Helical" evidence="1">
    <location>
        <begin position="188"/>
        <end position="207"/>
    </location>
</feature>
<name>A0ABS2Q899_9BACL</name>
<dbReference type="EMBL" id="JAFBEV010000011">
    <property type="protein sequence ID" value="MBM7658015.1"/>
    <property type="molecule type" value="Genomic_DNA"/>
</dbReference>
<gene>
    <name evidence="2" type="ORF">JOC27_001467</name>
</gene>
<keyword evidence="1" id="KW-0812">Transmembrane</keyword>
<keyword evidence="1" id="KW-0472">Membrane</keyword>
<reference evidence="2 3" key="1">
    <citation type="submission" date="2021-01" db="EMBL/GenBank/DDBJ databases">
        <title>Genomic Encyclopedia of Type Strains, Phase IV (KMG-IV): sequencing the most valuable type-strain genomes for metagenomic binning, comparative biology and taxonomic classification.</title>
        <authorList>
            <person name="Goeker M."/>
        </authorList>
    </citation>
    <scope>NUCLEOTIDE SEQUENCE [LARGE SCALE GENOMIC DNA]</scope>
    <source>
        <strain evidence="2 3">DSM 100968</strain>
    </source>
</reference>
<dbReference type="Pfam" id="PF12679">
    <property type="entry name" value="ABC2_membrane_2"/>
    <property type="match status" value="1"/>
</dbReference>
<accession>A0ABS2Q899</accession>
<evidence type="ECO:0000313" key="3">
    <source>
        <dbReference type="Proteomes" id="UP000823201"/>
    </source>
</evidence>
<feature type="transmembrane region" description="Helical" evidence="1">
    <location>
        <begin position="239"/>
        <end position="258"/>
    </location>
</feature>
<feature type="transmembrane region" description="Helical" evidence="1">
    <location>
        <begin position="71"/>
        <end position="92"/>
    </location>
</feature>
<dbReference type="PANTHER" id="PTHR43471">
    <property type="entry name" value="ABC TRANSPORTER PERMEASE"/>
    <property type="match status" value="1"/>
</dbReference>
<protein>
    <submittedName>
        <fullName evidence="2">ABC-2 type transport system permease protein</fullName>
    </submittedName>
</protein>
<dbReference type="PANTHER" id="PTHR43471:SF12">
    <property type="entry name" value="HYPOTHETICAL MEMBRANE PROTEIN, CONSERVED"/>
    <property type="match status" value="1"/>
</dbReference>
<feature type="transmembrane region" description="Helical" evidence="1">
    <location>
        <begin position="156"/>
        <end position="181"/>
    </location>
</feature>
<evidence type="ECO:0000256" key="1">
    <source>
        <dbReference type="SAM" id="Phobius"/>
    </source>
</evidence>
<evidence type="ECO:0000313" key="2">
    <source>
        <dbReference type="EMBL" id="MBM7658015.1"/>
    </source>
</evidence>